<dbReference type="Gene3D" id="3.40.50.300">
    <property type="entry name" value="P-loop containing nucleotide triphosphate hydrolases"/>
    <property type="match status" value="1"/>
</dbReference>
<keyword evidence="2" id="KW-0067">ATP-binding</keyword>
<dbReference type="GO" id="GO:0005524">
    <property type="term" value="F:ATP binding"/>
    <property type="evidence" value="ECO:0007669"/>
    <property type="project" value="UniProtKB-KW"/>
</dbReference>
<gene>
    <name evidence="3" type="ORF">SAMN04488050_10535</name>
</gene>
<dbReference type="InterPro" id="IPR011006">
    <property type="entry name" value="CheY-like_superfamily"/>
</dbReference>
<evidence type="ECO:0000313" key="4">
    <source>
        <dbReference type="Proteomes" id="UP000199392"/>
    </source>
</evidence>
<evidence type="ECO:0000256" key="2">
    <source>
        <dbReference type="ARBA" id="ARBA00022840"/>
    </source>
</evidence>
<dbReference type="GO" id="GO:0009898">
    <property type="term" value="C:cytoplasmic side of plasma membrane"/>
    <property type="evidence" value="ECO:0007669"/>
    <property type="project" value="TreeGrafter"/>
</dbReference>
<dbReference type="Gene3D" id="3.40.50.2300">
    <property type="match status" value="1"/>
</dbReference>
<keyword evidence="1" id="KW-0547">Nucleotide-binding</keyword>
<keyword evidence="4" id="KW-1185">Reference proteome</keyword>
<proteinExistence type="predicted"/>
<dbReference type="InterPro" id="IPR050625">
    <property type="entry name" value="ParA/MinD_ATPase"/>
</dbReference>
<reference evidence="4" key="1">
    <citation type="submission" date="2016-10" db="EMBL/GenBank/DDBJ databases">
        <authorList>
            <person name="Varghese N."/>
            <person name="Submissions S."/>
        </authorList>
    </citation>
    <scope>NUCLEOTIDE SEQUENCE [LARGE SCALE GENOMIC DNA]</scope>
    <source>
        <strain evidence="4">DSM 26894</strain>
    </source>
</reference>
<name>A0A1I6SSW7_9RHOB</name>
<organism evidence="3 4">
    <name type="scientific">Alloyangia pacifica</name>
    <dbReference type="NCBI Taxonomy" id="311180"/>
    <lineage>
        <taxon>Bacteria</taxon>
        <taxon>Pseudomonadati</taxon>
        <taxon>Pseudomonadota</taxon>
        <taxon>Alphaproteobacteria</taxon>
        <taxon>Rhodobacterales</taxon>
        <taxon>Roseobacteraceae</taxon>
        <taxon>Alloyangia</taxon>
    </lineage>
</organism>
<dbReference type="GO" id="GO:0005829">
    <property type="term" value="C:cytosol"/>
    <property type="evidence" value="ECO:0007669"/>
    <property type="project" value="TreeGrafter"/>
</dbReference>
<dbReference type="SUPFAM" id="SSF52540">
    <property type="entry name" value="P-loop containing nucleoside triphosphate hydrolases"/>
    <property type="match status" value="1"/>
</dbReference>
<evidence type="ECO:0000256" key="1">
    <source>
        <dbReference type="ARBA" id="ARBA00022741"/>
    </source>
</evidence>
<dbReference type="AlphaFoldDB" id="A0A1I6SSW7"/>
<sequence length="391" mass="43503">MNMNVESPKAMVNIPMTRMLLLCGEGAQPSEVEPLVEFSPRIVVSPLDPARLKEQLSGGSADLVVVNLARLSEAELSVLDDIRALAGHLPLIVISPQLSPEETRRLFSLDLQDWLPKPLEAGDLIDSIQKAMRSRPVTTNRVHAVISAVGGAGATTLAVSMADLAATHFVKKHGSVALFDLDFALGDCGYTINLMNDFNLGSVASAPRRVDSEFIRVIQKKHPNGFFLYSFKRPELNTELNGYELVLRMLDAVSVEHDHTFLDIPYYETEWREDVFSAVNSFTLVSELHLPAIKHTLDLIERIRALRGPEVPVHVVFNKHQTRLFGQQISKRRLKELFEETPFHFVPQAQGQISQATDRGVLPSDVSRRSGFLKALTKYMKAVQMSVEVSS</sequence>
<dbReference type="SUPFAM" id="SSF52172">
    <property type="entry name" value="CheY-like"/>
    <property type="match status" value="1"/>
</dbReference>
<dbReference type="PANTHER" id="PTHR43384:SF6">
    <property type="entry name" value="SEPTUM SITE-DETERMINING PROTEIN MIND HOMOLOG, CHLOROPLASTIC"/>
    <property type="match status" value="1"/>
</dbReference>
<dbReference type="GO" id="GO:0051782">
    <property type="term" value="P:negative regulation of cell division"/>
    <property type="evidence" value="ECO:0007669"/>
    <property type="project" value="TreeGrafter"/>
</dbReference>
<dbReference type="InterPro" id="IPR027417">
    <property type="entry name" value="P-loop_NTPase"/>
</dbReference>
<dbReference type="PANTHER" id="PTHR43384">
    <property type="entry name" value="SEPTUM SITE-DETERMINING PROTEIN MIND HOMOLOG, CHLOROPLASTIC-RELATED"/>
    <property type="match status" value="1"/>
</dbReference>
<dbReference type="GO" id="GO:0016887">
    <property type="term" value="F:ATP hydrolysis activity"/>
    <property type="evidence" value="ECO:0007669"/>
    <property type="project" value="TreeGrafter"/>
</dbReference>
<evidence type="ECO:0000313" key="3">
    <source>
        <dbReference type="EMBL" id="SFS80011.1"/>
    </source>
</evidence>
<protein>
    <submittedName>
        <fullName evidence="3">Pilus assembly protein CpaE</fullName>
    </submittedName>
</protein>
<dbReference type="Proteomes" id="UP000199392">
    <property type="component" value="Unassembled WGS sequence"/>
</dbReference>
<dbReference type="EMBL" id="FOZW01000005">
    <property type="protein sequence ID" value="SFS80011.1"/>
    <property type="molecule type" value="Genomic_DNA"/>
</dbReference>
<dbReference type="STRING" id="311180.SAMN04488050_10535"/>
<accession>A0A1I6SSW7</accession>